<dbReference type="InterPro" id="IPR023343">
    <property type="entry name" value="Penicillin_amidase_dom1"/>
</dbReference>
<dbReference type="SUPFAM" id="SSF56235">
    <property type="entry name" value="N-terminal nucleophile aminohydrolases (Ntn hydrolases)"/>
    <property type="match status" value="1"/>
</dbReference>
<keyword evidence="6" id="KW-1185">Reference proteome</keyword>
<dbReference type="InterPro" id="IPR043147">
    <property type="entry name" value="Penicillin_amidase_A-knob"/>
</dbReference>
<evidence type="ECO:0000256" key="1">
    <source>
        <dbReference type="ARBA" id="ARBA00006586"/>
    </source>
</evidence>
<keyword evidence="2" id="KW-0378">Hydrolase</keyword>
<dbReference type="Gene3D" id="1.10.1400.10">
    <property type="match status" value="1"/>
</dbReference>
<name>A0A8U0HSR5_9EURY</name>
<evidence type="ECO:0000256" key="2">
    <source>
        <dbReference type="ARBA" id="ARBA00022801"/>
    </source>
</evidence>
<dbReference type="Proteomes" id="UP000830729">
    <property type="component" value="Chromosome"/>
</dbReference>
<dbReference type="InterPro" id="IPR014395">
    <property type="entry name" value="Pen/GL7ACA/AHL_acylase"/>
</dbReference>
<reference evidence="5 6" key="1">
    <citation type="submission" date="2022-04" db="EMBL/GenBank/DDBJ databases">
        <title>Diverse halophilic archaea isolated from saline environments.</title>
        <authorList>
            <person name="Cui H.-L."/>
        </authorList>
    </citation>
    <scope>NUCLEOTIDE SEQUENCE [LARGE SCALE GENOMIC DNA]</scope>
    <source>
        <strain evidence="5 6">XZYJT49</strain>
    </source>
</reference>
<dbReference type="AlphaFoldDB" id="A0A8U0HSR5"/>
<dbReference type="Gene3D" id="3.60.20.10">
    <property type="entry name" value="Glutamine Phosphoribosylpyrophosphate, subunit 1, domain 1"/>
    <property type="match status" value="1"/>
</dbReference>
<dbReference type="InterPro" id="IPR043146">
    <property type="entry name" value="Penicillin_amidase_N_B-knob"/>
</dbReference>
<dbReference type="PANTHER" id="PTHR34218:SF4">
    <property type="entry name" value="ACYL-HOMOSERINE LACTONE ACYLASE QUIP"/>
    <property type="match status" value="1"/>
</dbReference>
<keyword evidence="3" id="KW-0865">Zymogen</keyword>
<dbReference type="InterPro" id="IPR029055">
    <property type="entry name" value="Ntn_hydrolases_N"/>
</dbReference>
<comment type="similarity">
    <text evidence="1">Belongs to the peptidase S45 family.</text>
</comment>
<evidence type="ECO:0000256" key="3">
    <source>
        <dbReference type="ARBA" id="ARBA00023145"/>
    </source>
</evidence>
<feature type="region of interest" description="Disordered" evidence="4">
    <location>
        <begin position="476"/>
        <end position="495"/>
    </location>
</feature>
<organism evidence="5 6">
    <name type="scientific">Halorussus limi</name>
    <dbReference type="NCBI Taxonomy" id="2938695"/>
    <lineage>
        <taxon>Archaea</taxon>
        <taxon>Methanobacteriati</taxon>
        <taxon>Methanobacteriota</taxon>
        <taxon>Stenosarchaea group</taxon>
        <taxon>Halobacteria</taxon>
        <taxon>Halobacteriales</taxon>
        <taxon>Haladaptataceae</taxon>
        <taxon>Halorussus</taxon>
    </lineage>
</organism>
<dbReference type="KEGG" id="halx:M0R89_16060"/>
<sequence>MDIDTTRRALVAAIVGGGAVGGSLSPVRGYLDRFAPFSGSAWRDATDRTNRRVESPYGPATVRYDEYGTAHVESEAGGERPLYYAVGYAQAADRLFQMDLQRRVMRGELSEVVGERALDSDEFHVRMDFAGGAAANLELLSGTPTGEAVEAFAEGVNACREREELPLEFGLLDYEPDPWTPADTMLMEQQISWGLTGSFRTLRRERLARKLGEDAVKELYPFRMDHDSPIIRSDSAGGDDGGTDGARRRRRVSPSGEFEGGDLLDWLSAFESLPGVGSNSWVVSGERTESGKPIVANDPHLTLMAPPVWYEMNLRTDDVSVRGVTFPGVPFVVIGENDSGAWGFTNSGADVIDFYDYETDESGDRYRYRGEWREFETEERTIRVADGEDRTVTTRKTVHGPLLEREGQRVGVSWTGHTATRTSAAIHEYSKSGGVDDFLAATKKMDLPTQNVVYADREGNTLYYVTGKIPVRTIDAADRDSESNRQSESADDGEEVWGTRVFDGSAGEAEWEGFEPFGVSSWEGFVPFEEKPHVRDPDYLGTANQRIEDDPEHYVGEQYAVPYRGQRLYELLDARAASEKPMTPRFMRRVQRDAKSARAEQVREELVSAAEGVDDLSGTVETLRNWDARMTRDSRAALVFVKWFDQFRREAFADEFEAKGLDESYYPNDWVLATLPDDSRWFGDEGREAVMVRALRKALDGIEEGATYGDYNTTAAITHPFDQSFLNYTEYPTDGSAYTLNNYRKESAVGSSWRMVCPMAERERSVCVLPGGNSGEYFSDHYDDQLRLWADGKYKPMGRDVRGETAISFETREGDR</sequence>
<gene>
    <name evidence="5" type="ORF">M0R89_16060</name>
</gene>
<evidence type="ECO:0000313" key="6">
    <source>
        <dbReference type="Proteomes" id="UP000830729"/>
    </source>
</evidence>
<feature type="region of interest" description="Disordered" evidence="4">
    <location>
        <begin position="230"/>
        <end position="255"/>
    </location>
</feature>
<dbReference type="InterPro" id="IPR002692">
    <property type="entry name" value="S45"/>
</dbReference>
<dbReference type="GeneID" id="72186745"/>
<proteinExistence type="inferred from homology"/>
<feature type="compositionally biased region" description="Basic and acidic residues" evidence="4">
    <location>
        <begin position="476"/>
        <end position="485"/>
    </location>
</feature>
<protein>
    <submittedName>
        <fullName evidence="5">Penicillin acylase family protein</fullName>
    </submittedName>
</protein>
<dbReference type="PANTHER" id="PTHR34218">
    <property type="entry name" value="PEPTIDASE S45 PENICILLIN AMIDASE"/>
    <property type="match status" value="1"/>
</dbReference>
<evidence type="ECO:0000313" key="5">
    <source>
        <dbReference type="EMBL" id="UPV74040.1"/>
    </source>
</evidence>
<evidence type="ECO:0000256" key="4">
    <source>
        <dbReference type="SAM" id="MobiDB-lite"/>
    </source>
</evidence>
<dbReference type="Pfam" id="PF01804">
    <property type="entry name" value="Penicil_amidase"/>
    <property type="match status" value="1"/>
</dbReference>
<dbReference type="GO" id="GO:0017000">
    <property type="term" value="P:antibiotic biosynthetic process"/>
    <property type="evidence" value="ECO:0007669"/>
    <property type="project" value="InterPro"/>
</dbReference>
<dbReference type="RefSeq" id="WP_248650089.1">
    <property type="nucleotide sequence ID" value="NZ_CP096659.1"/>
</dbReference>
<dbReference type="Gene3D" id="2.30.120.10">
    <property type="match status" value="1"/>
</dbReference>
<accession>A0A8U0HSR5</accession>
<dbReference type="PIRSF" id="PIRSF001227">
    <property type="entry name" value="Pen_acylase"/>
    <property type="match status" value="1"/>
</dbReference>
<dbReference type="EMBL" id="CP096659">
    <property type="protein sequence ID" value="UPV74040.1"/>
    <property type="molecule type" value="Genomic_DNA"/>
</dbReference>
<dbReference type="GO" id="GO:0016811">
    <property type="term" value="F:hydrolase activity, acting on carbon-nitrogen (but not peptide) bonds, in linear amides"/>
    <property type="evidence" value="ECO:0007669"/>
    <property type="project" value="InterPro"/>
</dbReference>
<dbReference type="Gene3D" id="1.10.439.10">
    <property type="entry name" value="Penicillin Amidohydrolase, domain 1"/>
    <property type="match status" value="1"/>
</dbReference>
<dbReference type="CDD" id="cd03747">
    <property type="entry name" value="Ntn_PGA_like"/>
    <property type="match status" value="1"/>
</dbReference>